<dbReference type="PANTHER" id="PTHR34145">
    <property type="entry name" value="OS02G0105600 PROTEIN"/>
    <property type="match status" value="1"/>
</dbReference>
<sequence length="261" mass="30754">MTDQWLENLLPNLPNLEIFYLSRCWSLKIVKISSNGLKYLDIVACDNLIEVDLDTPNLLRFSSEVRYGKDIVEPLPTFKLKASHMLEANLNLIPEITLDTYWYNKFMKSLANFNHSKAITFRCENDKVIVIPKYKRENLIPPLYCTKHLYVIMNRWNHSVVDLVDSLLWISPQLDTLSFGRALDIKILKFTYRDAADEEPCCESLPWKYWRHELKKVKLQNFTCVELSKLRNYFLTNTDILEIIEDPPRCNICSSQKEVRL</sequence>
<accession>A0A1S3WZ86</accession>
<dbReference type="OMA" id="ITACKSI"/>
<dbReference type="PaxDb" id="4097-A0A1S3WZ86"/>
<name>A0A1S3WZ86_TOBAC</name>
<dbReference type="KEGG" id="nta:107759505"/>
<dbReference type="PANTHER" id="PTHR34145:SF51">
    <property type="entry name" value="FBD DOMAIN-CONTAINING PROTEIN"/>
    <property type="match status" value="1"/>
</dbReference>
<dbReference type="Pfam" id="PF23622">
    <property type="entry name" value="LRR_At1g61320_AtMIF1"/>
    <property type="match status" value="1"/>
</dbReference>
<evidence type="ECO:0000313" key="2">
    <source>
        <dbReference type="RefSeq" id="XP_016432949.1"/>
    </source>
</evidence>
<dbReference type="AlphaFoldDB" id="A0A1S3WZ86"/>
<feature type="domain" description="At1g61320/AtMIF1 LRR" evidence="1">
    <location>
        <begin position="2"/>
        <end position="244"/>
    </location>
</feature>
<protein>
    <recommendedName>
        <fullName evidence="1">At1g61320/AtMIF1 LRR domain-containing protein</fullName>
    </recommendedName>
</protein>
<organism evidence="2">
    <name type="scientific">Nicotiana tabacum</name>
    <name type="common">Common tobacco</name>
    <dbReference type="NCBI Taxonomy" id="4097"/>
    <lineage>
        <taxon>Eukaryota</taxon>
        <taxon>Viridiplantae</taxon>
        <taxon>Streptophyta</taxon>
        <taxon>Embryophyta</taxon>
        <taxon>Tracheophyta</taxon>
        <taxon>Spermatophyta</taxon>
        <taxon>Magnoliopsida</taxon>
        <taxon>eudicotyledons</taxon>
        <taxon>Gunneridae</taxon>
        <taxon>Pentapetalae</taxon>
        <taxon>asterids</taxon>
        <taxon>lamiids</taxon>
        <taxon>Solanales</taxon>
        <taxon>Solanaceae</taxon>
        <taxon>Nicotianoideae</taxon>
        <taxon>Nicotianeae</taxon>
        <taxon>Nicotiana</taxon>
    </lineage>
</organism>
<proteinExistence type="predicted"/>
<reference evidence="2" key="1">
    <citation type="submission" date="2025-08" db="UniProtKB">
        <authorList>
            <consortium name="RefSeq"/>
        </authorList>
    </citation>
    <scope>IDENTIFICATION</scope>
</reference>
<dbReference type="InterPro" id="IPR055357">
    <property type="entry name" value="LRR_At1g61320_AtMIF1"/>
</dbReference>
<evidence type="ECO:0000259" key="1">
    <source>
        <dbReference type="Pfam" id="PF23622"/>
    </source>
</evidence>
<dbReference type="OrthoDB" id="1534647at2759"/>
<dbReference type="InterPro" id="IPR053772">
    <property type="entry name" value="At1g61320/At1g61330-like"/>
</dbReference>
<dbReference type="RefSeq" id="XP_016432949.1">
    <property type="nucleotide sequence ID" value="XM_016577463.1"/>
</dbReference>
<gene>
    <name evidence="2" type="primary">LOC107759505</name>
</gene>